<comment type="subcellular location">
    <subcellularLocation>
        <location evidence="2">Cytoplasm</location>
    </subcellularLocation>
    <subcellularLocation>
        <location evidence="3">Late endosome</location>
    </subcellularLocation>
    <subcellularLocation>
        <location evidence="1">Recycling endosome</location>
    </subcellularLocation>
</comment>
<dbReference type="Gene3D" id="3.40.605.10">
    <property type="entry name" value="Aldehyde Dehydrogenase, Chain A, domain 1"/>
    <property type="match status" value="1"/>
</dbReference>
<gene>
    <name evidence="17" type="ORF">PLXY2_LOCUS11500</name>
</gene>
<dbReference type="CDD" id="cd07103">
    <property type="entry name" value="ALDH_F5_SSADH_GabD"/>
    <property type="match status" value="1"/>
</dbReference>
<protein>
    <submittedName>
        <fullName evidence="17">(diamondback moth) hypothetical protein</fullName>
    </submittedName>
</protein>
<feature type="region of interest" description="Disordered" evidence="13">
    <location>
        <begin position="535"/>
        <end position="564"/>
    </location>
</feature>
<dbReference type="InterPro" id="IPR016160">
    <property type="entry name" value="Ald_DH_CS_CYS"/>
</dbReference>
<keyword evidence="18" id="KW-1185">Reference proteome</keyword>
<comment type="pathway">
    <text evidence="4">Amino-acid degradation; 4-aminobutanoate degradation.</text>
</comment>
<evidence type="ECO:0000256" key="7">
    <source>
        <dbReference type="ARBA" id="ARBA00022483"/>
    </source>
</evidence>
<dbReference type="GO" id="GO:0099503">
    <property type="term" value="C:secretory vesicle"/>
    <property type="evidence" value="ECO:0007669"/>
    <property type="project" value="TreeGrafter"/>
</dbReference>
<dbReference type="PANTHER" id="PTHR45999:SF2">
    <property type="entry name" value="PROTEIN UNC-13 HOMOLOG 4B"/>
    <property type="match status" value="1"/>
</dbReference>
<keyword evidence="9" id="KW-0967">Endosome</keyword>
<dbReference type="SMART" id="SM00239">
    <property type="entry name" value="C2"/>
    <property type="match status" value="2"/>
</dbReference>
<evidence type="ECO:0000313" key="18">
    <source>
        <dbReference type="Proteomes" id="UP000653454"/>
    </source>
</evidence>
<dbReference type="InterPro" id="IPR029510">
    <property type="entry name" value="Ald_DH_CS_GLU"/>
</dbReference>
<dbReference type="InterPro" id="IPR014772">
    <property type="entry name" value="Munc13_dom-2"/>
</dbReference>
<dbReference type="PROSITE" id="PS51258">
    <property type="entry name" value="MHD1"/>
    <property type="match status" value="1"/>
</dbReference>
<feature type="domain" description="MHD2" evidence="16">
    <location>
        <begin position="1342"/>
        <end position="1473"/>
    </location>
</feature>
<dbReference type="InterPro" id="IPR016162">
    <property type="entry name" value="Ald_DH_N"/>
</dbReference>
<dbReference type="PROSITE" id="PS51259">
    <property type="entry name" value="MHD2"/>
    <property type="match status" value="1"/>
</dbReference>
<evidence type="ECO:0000259" key="15">
    <source>
        <dbReference type="PROSITE" id="PS51258"/>
    </source>
</evidence>
<accession>A0A8S4G1D7</accession>
<comment type="similarity">
    <text evidence="6 12">Belongs to the aldehyde dehydrogenase family.</text>
</comment>
<dbReference type="InterPro" id="IPR035892">
    <property type="entry name" value="C2_domain_sf"/>
</dbReference>
<dbReference type="InterPro" id="IPR052095">
    <property type="entry name" value="UNC-13_domain"/>
</dbReference>
<feature type="domain" description="MHD1" evidence="15">
    <location>
        <begin position="1106"/>
        <end position="1227"/>
    </location>
</feature>
<dbReference type="Pfam" id="PF00171">
    <property type="entry name" value="Aldedh"/>
    <property type="match status" value="1"/>
</dbReference>
<dbReference type="SUPFAM" id="SSF53720">
    <property type="entry name" value="ALDH-like"/>
    <property type="match status" value="1"/>
</dbReference>
<dbReference type="EMBL" id="CAJHNJ030000059">
    <property type="protein sequence ID" value="CAG9133247.1"/>
    <property type="molecule type" value="Genomic_DNA"/>
</dbReference>
<dbReference type="PROSITE" id="PS00687">
    <property type="entry name" value="ALDEHYDE_DEHYDR_GLU"/>
    <property type="match status" value="1"/>
</dbReference>
<dbReference type="InterPro" id="IPR014770">
    <property type="entry name" value="Munc13_1"/>
</dbReference>
<dbReference type="FunFam" id="3.40.309.10:FF:000004">
    <property type="entry name" value="Succinate-semialdehyde dehydrogenase I"/>
    <property type="match status" value="1"/>
</dbReference>
<dbReference type="Proteomes" id="UP000653454">
    <property type="component" value="Unassembled WGS sequence"/>
</dbReference>
<evidence type="ECO:0000256" key="12">
    <source>
        <dbReference type="RuleBase" id="RU003345"/>
    </source>
</evidence>
<dbReference type="Pfam" id="PF06292">
    <property type="entry name" value="MUN"/>
    <property type="match status" value="1"/>
</dbReference>
<dbReference type="Gene3D" id="2.60.40.150">
    <property type="entry name" value="C2 domain"/>
    <property type="match status" value="2"/>
</dbReference>
<feature type="active site" evidence="11">
    <location>
        <position position="253"/>
    </location>
</feature>
<evidence type="ECO:0000256" key="6">
    <source>
        <dbReference type="ARBA" id="ARBA00009986"/>
    </source>
</evidence>
<evidence type="ECO:0000256" key="4">
    <source>
        <dbReference type="ARBA" id="ARBA00005176"/>
    </source>
</evidence>
<feature type="domain" description="C2" evidence="14">
    <location>
        <begin position="618"/>
        <end position="745"/>
    </location>
</feature>
<comment type="similarity">
    <text evidence="5">Belongs to the unc-13 family.</text>
</comment>
<evidence type="ECO:0000313" key="17">
    <source>
        <dbReference type="EMBL" id="CAG9133247.1"/>
    </source>
</evidence>
<dbReference type="PROSITE" id="PS00070">
    <property type="entry name" value="ALDEHYDE_DEHYDR_CYS"/>
    <property type="match status" value="1"/>
</dbReference>
<dbReference type="CDD" id="cd04009">
    <property type="entry name" value="C2B_Munc13-like"/>
    <property type="match status" value="1"/>
</dbReference>
<evidence type="ECO:0000256" key="8">
    <source>
        <dbReference type="ARBA" id="ARBA00022490"/>
    </source>
</evidence>
<dbReference type="Gene3D" id="1.10.357.50">
    <property type="match status" value="1"/>
</dbReference>
<dbReference type="PROSITE" id="PS50004">
    <property type="entry name" value="C2"/>
    <property type="match status" value="2"/>
</dbReference>
<evidence type="ECO:0000256" key="11">
    <source>
        <dbReference type="PROSITE-ProRule" id="PRU10007"/>
    </source>
</evidence>
<evidence type="ECO:0000259" key="16">
    <source>
        <dbReference type="PROSITE" id="PS51259"/>
    </source>
</evidence>
<dbReference type="GO" id="GO:0005770">
    <property type="term" value="C:late endosome"/>
    <property type="evidence" value="ECO:0007669"/>
    <property type="project" value="UniProtKB-SubCell"/>
</dbReference>
<evidence type="ECO:0000256" key="2">
    <source>
        <dbReference type="ARBA" id="ARBA00004496"/>
    </source>
</evidence>
<proteinExistence type="inferred from homology"/>
<dbReference type="InterPro" id="IPR016161">
    <property type="entry name" value="Ald_DH/histidinol_DH"/>
</dbReference>
<dbReference type="PRINTS" id="PR00360">
    <property type="entry name" value="C2DOMAIN"/>
</dbReference>
<dbReference type="InterPro" id="IPR010439">
    <property type="entry name" value="MUN_dom"/>
</dbReference>
<dbReference type="GO" id="GO:0016620">
    <property type="term" value="F:oxidoreductase activity, acting on the aldehyde or oxo group of donors, NAD or NADP as acceptor"/>
    <property type="evidence" value="ECO:0007669"/>
    <property type="project" value="InterPro"/>
</dbReference>
<dbReference type="FunFam" id="3.40.605.10:FF:000005">
    <property type="entry name" value="Succinate-semialdehyde dehydrogenase I"/>
    <property type="match status" value="1"/>
</dbReference>
<feature type="domain" description="C2" evidence="14">
    <location>
        <begin position="1483"/>
        <end position="1616"/>
    </location>
</feature>
<dbReference type="GO" id="GO:0006887">
    <property type="term" value="P:exocytosis"/>
    <property type="evidence" value="ECO:0007669"/>
    <property type="project" value="UniProtKB-KW"/>
</dbReference>
<evidence type="ECO:0000256" key="9">
    <source>
        <dbReference type="ARBA" id="ARBA00022753"/>
    </source>
</evidence>
<evidence type="ECO:0000256" key="3">
    <source>
        <dbReference type="ARBA" id="ARBA00004603"/>
    </source>
</evidence>
<evidence type="ECO:0000256" key="10">
    <source>
        <dbReference type="ARBA" id="ARBA00023002"/>
    </source>
</evidence>
<dbReference type="Gene3D" id="3.40.309.10">
    <property type="entry name" value="Aldehyde Dehydrogenase, Chain A, domain 2"/>
    <property type="match status" value="1"/>
</dbReference>
<dbReference type="GO" id="GO:0055037">
    <property type="term" value="C:recycling endosome"/>
    <property type="evidence" value="ECO:0007669"/>
    <property type="project" value="UniProtKB-SubCell"/>
</dbReference>
<evidence type="ECO:0000259" key="14">
    <source>
        <dbReference type="PROSITE" id="PS50004"/>
    </source>
</evidence>
<dbReference type="Pfam" id="PF00168">
    <property type="entry name" value="C2"/>
    <property type="match status" value="2"/>
</dbReference>
<dbReference type="InterPro" id="IPR015590">
    <property type="entry name" value="Aldehyde_DH_dom"/>
</dbReference>
<keyword evidence="10 12" id="KW-0560">Oxidoreductase</keyword>
<dbReference type="InterPro" id="IPR016163">
    <property type="entry name" value="Ald_DH_C"/>
</dbReference>
<reference evidence="17" key="1">
    <citation type="submission" date="2020-11" db="EMBL/GenBank/DDBJ databases">
        <authorList>
            <person name="Whiteford S."/>
        </authorList>
    </citation>
    <scope>NUCLEOTIDE SEQUENCE</scope>
</reference>
<comment type="caution">
    <text evidence="17">The sequence shown here is derived from an EMBL/GenBank/DDBJ whole genome shotgun (WGS) entry which is preliminary data.</text>
</comment>
<name>A0A8S4G1D7_PLUXY</name>
<dbReference type="SUPFAM" id="SSF49562">
    <property type="entry name" value="C2 domain (Calcium/lipid-binding domain, CaLB)"/>
    <property type="match status" value="2"/>
</dbReference>
<keyword evidence="8" id="KW-0963">Cytoplasm</keyword>
<evidence type="ECO:0000256" key="1">
    <source>
        <dbReference type="ARBA" id="ARBA00004172"/>
    </source>
</evidence>
<dbReference type="PANTHER" id="PTHR45999">
    <property type="entry name" value="UNC-13-4A, ISOFORM B"/>
    <property type="match status" value="1"/>
</dbReference>
<evidence type="ECO:0000256" key="5">
    <source>
        <dbReference type="ARBA" id="ARBA00005823"/>
    </source>
</evidence>
<sequence length="1662" mass="186602">MHLLKCQAYVDGRWVAASNQSVFAVTNPANDAEITKVPDMEAKDAKDALEAASKAFETWRNTTAKERASILRKWFQLCQENSVNLAEIVTAESGKPLAEAKGEIAYGNSFLEWFADTARHLNGEIIPSPWPNKQVLVTREPVGVVSVITPWNFPFAMITRKVAALMAAGCTCVIKPSEDTPLAALAAAELADQAGVPKGVINVVTTSRKNASAVGKVLCEDDIVSCISFTGSTHVGKILYGMAAKGVKRVSLELGGNAPFIVMPSADLNNALDHAMNAKFRNNGQACIAANRFLIHEDVYNDFVRGFLERINKKCIMGDGTKEGVTCGPLVNDMQAKKVSSMVDDAISKGAKALIGGKIASDIGNKFYESTLLVDVSPDMQVYNEEIFGPVVSCIKITSEEEALKISNSTRSGLASYLFTKDLSQAFRMSQKLKFGMVAINDGILSTSEAPFGGVKESGIGREGGKHGAEEYTDLKYTLISELDKIQEVDDSFFERFGSILRQASRKAELEESTPLAPFIENDEQDGEKRVDVDLQGEAPGPARDSDSGNETLLDTDSEPEDPDKIDLYAEAVGWNIDELYLEILYEILHNVGGCDVSTEVGQLAMLSYVQEAFRIANDKHSQLLTQAEAKEPPELMLNVEVIEAKELVPKDPNGLSDPFVTIYLMSNSSHRYNTSVKSGTLNPQWEEHFSLPIPENLHEDSLCLEVWDFDPAETVKEKMTKIFEVKGVKGLRKLMKEIAITASTGKHDNELIGKANIPLKSIPAGGMTMWYSLDKKNKLRRQGVVKVRLNYSSEKNSRVAAQEHRHLLRVLLLHELDISRVAPYWWCGNFSAAAEAILTQHVAQSGLNPTDNALAQWSVYCTVTGDHPLSFALFNNLLEKLTKPIQAGIIDEEDAKLFWDGAKKLLPTCFNHIRKLRKKTAGDKTVMKALREVLKILYRLSMMDVPESIEMFPPNLYGWLRNDSGKITLYEVLNQAATQGASDWFVHILDNNECKDKTEESRLQHLIRVIQLVRSDLQRAIEYYDRVFVETMNFPYSKSLYGLYENKIASLVEPEVIEVCKSLKRLRYNEGSTNSVYLAGGLNGETVMGQPDVSAEPLSMGTTLFELYLALQRFLTLGQGLNETDWTSYSISKFHSWFFGGVAQWLDIAAYKALTRIEKAVELDGLTPVDSNVKYSSSGVDTLAIFYQIKIFWEQLSWPDVEGCYTFVGKIIDDICRCCVFYSDKMAARVGNVGTVSSVYDSRFEVTTEWCVAINNIDYVRQSLKPFVDELAIQKIIESMCELRSPLEAQRCKQTLENVMENAIDTVRNKIVELLEVMVKKMMPSITRFLVEGAELLHHDCSSMERVMRYLEANLDTLYQHLNNENFSRTLDIVWEQLGEVLYELIQANLEHRKPKLSRYIDPRRLSKWAAVHLDSKRRPPSFFSNLHECLKIMVRSFRQDGKEQFTSETLKRVEYLLKLHGMETRELIHQYHLERWQEQQTTTEPSIGMLTVRAQFLDDNLKLEIMNARNLTPTDSNGLCDSYVRAALLPEDNFANVVKPKTQTHNKNLFPLYDEVFTIPLTHEQRATKDGLIQFVVKDKDMFSVSNTFMGEAYLHFDEIPATSAPLSSTPQVHLTLTKPRDIEGDAVKALETRQGDKQAREFLKKQKAKMPGRQFFSLS</sequence>
<keyword evidence="7" id="KW-0268">Exocytosis</keyword>
<organism evidence="17 18">
    <name type="scientific">Plutella xylostella</name>
    <name type="common">Diamondback moth</name>
    <name type="synonym">Plutella maculipennis</name>
    <dbReference type="NCBI Taxonomy" id="51655"/>
    <lineage>
        <taxon>Eukaryota</taxon>
        <taxon>Metazoa</taxon>
        <taxon>Ecdysozoa</taxon>
        <taxon>Arthropoda</taxon>
        <taxon>Hexapoda</taxon>
        <taxon>Insecta</taxon>
        <taxon>Pterygota</taxon>
        <taxon>Neoptera</taxon>
        <taxon>Endopterygota</taxon>
        <taxon>Lepidoptera</taxon>
        <taxon>Glossata</taxon>
        <taxon>Ditrysia</taxon>
        <taxon>Yponomeutoidea</taxon>
        <taxon>Plutellidae</taxon>
        <taxon>Plutella</taxon>
    </lineage>
</organism>
<evidence type="ECO:0000256" key="13">
    <source>
        <dbReference type="SAM" id="MobiDB-lite"/>
    </source>
</evidence>
<dbReference type="InterPro" id="IPR000008">
    <property type="entry name" value="C2_dom"/>
</dbReference>